<evidence type="ECO:0000313" key="4">
    <source>
        <dbReference type="Proteomes" id="UP000600799"/>
    </source>
</evidence>
<dbReference type="EMBL" id="JADQDC010000005">
    <property type="protein sequence ID" value="MBF9151205.1"/>
    <property type="molecule type" value="Genomic_DNA"/>
</dbReference>
<keyword evidence="2" id="KW-0472">Membrane</keyword>
<organism evidence="3 4">
    <name type="scientific">Novosphingobium jiangmenense</name>
    <dbReference type="NCBI Taxonomy" id="2791981"/>
    <lineage>
        <taxon>Bacteria</taxon>
        <taxon>Pseudomonadati</taxon>
        <taxon>Pseudomonadota</taxon>
        <taxon>Alphaproteobacteria</taxon>
        <taxon>Sphingomonadales</taxon>
        <taxon>Sphingomonadaceae</taxon>
        <taxon>Novosphingobium</taxon>
    </lineage>
</organism>
<evidence type="ECO:0000256" key="2">
    <source>
        <dbReference type="SAM" id="Phobius"/>
    </source>
</evidence>
<feature type="transmembrane region" description="Helical" evidence="2">
    <location>
        <begin position="84"/>
        <end position="105"/>
    </location>
</feature>
<accession>A0ABS0HGQ0</accession>
<keyword evidence="4" id="KW-1185">Reference proteome</keyword>
<dbReference type="Proteomes" id="UP000600799">
    <property type="component" value="Unassembled WGS sequence"/>
</dbReference>
<feature type="transmembrane region" description="Helical" evidence="2">
    <location>
        <begin position="207"/>
        <end position="227"/>
    </location>
</feature>
<keyword evidence="2" id="KW-1133">Transmembrane helix</keyword>
<name>A0ABS0HGQ0_9SPHN</name>
<evidence type="ECO:0000256" key="1">
    <source>
        <dbReference type="SAM" id="MobiDB-lite"/>
    </source>
</evidence>
<feature type="region of interest" description="Disordered" evidence="1">
    <location>
        <begin position="419"/>
        <end position="444"/>
    </location>
</feature>
<feature type="transmembrane region" description="Helical" evidence="2">
    <location>
        <begin position="137"/>
        <end position="158"/>
    </location>
</feature>
<comment type="caution">
    <text evidence="3">The sequence shown here is derived from an EMBL/GenBank/DDBJ whole genome shotgun (WGS) entry which is preliminary data.</text>
</comment>
<proteinExistence type="predicted"/>
<protein>
    <submittedName>
        <fullName evidence="3">Uncharacterized protein</fullName>
    </submittedName>
</protein>
<gene>
    <name evidence="3" type="ORF">I2488_09350</name>
</gene>
<keyword evidence="2" id="KW-0812">Transmembrane</keyword>
<feature type="transmembrane region" description="Helical" evidence="2">
    <location>
        <begin position="6"/>
        <end position="26"/>
    </location>
</feature>
<reference evidence="3 4" key="1">
    <citation type="submission" date="2020-11" db="EMBL/GenBank/DDBJ databases">
        <title>The genome sequence of Novosphingobium sp. 1Y9A.</title>
        <authorList>
            <person name="Liu Y."/>
        </authorList>
    </citation>
    <scope>NUCLEOTIDE SEQUENCE [LARGE SCALE GENOMIC DNA]</scope>
    <source>
        <strain evidence="3 4">1Y9A</strain>
    </source>
</reference>
<evidence type="ECO:0000313" key="3">
    <source>
        <dbReference type="EMBL" id="MBF9151205.1"/>
    </source>
</evidence>
<feature type="compositionally biased region" description="Basic and acidic residues" evidence="1">
    <location>
        <begin position="435"/>
        <end position="444"/>
    </location>
</feature>
<feature type="transmembrane region" description="Helical" evidence="2">
    <location>
        <begin position="179"/>
        <end position="201"/>
    </location>
</feature>
<sequence>MTVEFFVFPLLSGGCSMLFTFALLFVRSRVRTNRQRVIDELGLIFFKSQDRAVAAFDYARAKYEMQTAAEQQTGKDLPKPVGTWALIGAAVPYMVLCALGFMILFTPIQDLVSTTPGVRNFLVLKNIYWTMGQGQDAILTSSAASFGAAFLGSYLMTARTLLRAVQNYELTQLTFLQNAAHMGFGLVSGVFASQVFVIGGQNFGMDWSAGLTPGATVLVLAFAGGYAPDLGITSLFRLLKVHVIKTADEEVLKNAKVTPLEALDGIDTEIRNRLNQSGLYDVQNLAVANPLLLFVETPYSLYQCFDWILQAQLCVSTGIKTYERLRALNIRTSLDLERAVLGDDAPDSFVAAVGRIIFGASGAGDANPASTFGKAEIQHGAMVMLDDLHVHRMRALWVRIFATISVDGKDWVYRGRNEECGSPQCSGPATNKVAPEGEDHTVRE</sequence>
<dbReference type="RefSeq" id="WP_196275529.1">
    <property type="nucleotide sequence ID" value="NZ_JADQDC010000005.1"/>
</dbReference>